<dbReference type="Proteomes" id="UP000185687">
    <property type="component" value="Unassembled WGS sequence"/>
</dbReference>
<feature type="domain" description="5'-Nucleotidase C-terminal" evidence="1">
    <location>
        <begin position="332"/>
        <end position="487"/>
    </location>
</feature>
<evidence type="ECO:0000313" key="3">
    <source>
        <dbReference type="EMBL" id="SIR95189.1"/>
    </source>
</evidence>
<dbReference type="Pfam" id="PF02872">
    <property type="entry name" value="5_nucleotid_C"/>
    <property type="match status" value="1"/>
</dbReference>
<dbReference type="SUPFAM" id="SSF55816">
    <property type="entry name" value="5'-nucleotidase (syn. UDP-sugar hydrolase), C-terminal domain"/>
    <property type="match status" value="1"/>
</dbReference>
<dbReference type="RefSeq" id="WP_076583075.1">
    <property type="nucleotide sequence ID" value="NZ_CP019327.1"/>
</dbReference>
<organism evidence="3 4">
    <name type="scientific">Natronorubrum daqingense</name>
    <dbReference type="NCBI Taxonomy" id="588898"/>
    <lineage>
        <taxon>Archaea</taxon>
        <taxon>Methanobacteriati</taxon>
        <taxon>Methanobacteriota</taxon>
        <taxon>Stenosarchaea group</taxon>
        <taxon>Halobacteria</taxon>
        <taxon>Halobacteriales</taxon>
        <taxon>Natrialbaceae</taxon>
        <taxon>Natronorubrum</taxon>
    </lineage>
</organism>
<reference evidence="3 4" key="2">
    <citation type="submission" date="2017-01" db="EMBL/GenBank/DDBJ databases">
        <authorList>
            <person name="Mah S.A."/>
            <person name="Swanson W.J."/>
            <person name="Moy G.W."/>
            <person name="Vacquier V.D."/>
        </authorList>
    </citation>
    <scope>NUCLEOTIDE SEQUENCE [LARGE SCALE GENOMIC DNA]</scope>
    <source>
        <strain evidence="3 4">CGMCC 1.8909</strain>
    </source>
</reference>
<dbReference type="OrthoDB" id="21342at2157"/>
<dbReference type="Gene3D" id="3.90.780.10">
    <property type="entry name" value="5'-Nucleotidase, C-terminal domain"/>
    <property type="match status" value="1"/>
</dbReference>
<dbReference type="GO" id="GO:0009166">
    <property type="term" value="P:nucleotide catabolic process"/>
    <property type="evidence" value="ECO:0007669"/>
    <property type="project" value="InterPro"/>
</dbReference>
<dbReference type="EMBL" id="CP019327">
    <property type="protein sequence ID" value="APX97525.1"/>
    <property type="molecule type" value="Genomic_DNA"/>
</dbReference>
<evidence type="ECO:0000313" key="5">
    <source>
        <dbReference type="Proteomes" id="UP000187321"/>
    </source>
</evidence>
<dbReference type="PRINTS" id="PR01607">
    <property type="entry name" value="APYRASEFAMLY"/>
</dbReference>
<dbReference type="PANTHER" id="PTHR11575:SF24">
    <property type="entry name" value="5'-NUCLEOTIDASE"/>
    <property type="match status" value="1"/>
</dbReference>
<dbReference type="PROSITE" id="PS51318">
    <property type="entry name" value="TAT"/>
    <property type="match status" value="1"/>
</dbReference>
<dbReference type="InterPro" id="IPR029052">
    <property type="entry name" value="Metallo-depent_PP-like"/>
</dbReference>
<protein>
    <submittedName>
        <fullName evidence="2 3">2',3'-cyclic-nucleotide 2'-phosphodiesterase</fullName>
    </submittedName>
</protein>
<dbReference type="SUPFAM" id="SSF56300">
    <property type="entry name" value="Metallo-dependent phosphatases"/>
    <property type="match status" value="1"/>
</dbReference>
<accession>A0A1N7F4G8</accession>
<dbReference type="InterPro" id="IPR006179">
    <property type="entry name" value="5_nucleotidase/apyrase"/>
</dbReference>
<gene>
    <name evidence="2" type="ORF">BB347_13420</name>
    <name evidence="3" type="ORF">SAMN05421809_2995</name>
</gene>
<dbReference type="InterPro" id="IPR006311">
    <property type="entry name" value="TAT_signal"/>
</dbReference>
<dbReference type="KEGG" id="hda:BB347_13420"/>
<dbReference type="CDD" id="cd00845">
    <property type="entry name" value="MPP_UshA_N_like"/>
    <property type="match status" value="1"/>
</dbReference>
<evidence type="ECO:0000313" key="2">
    <source>
        <dbReference type="EMBL" id="APX97525.1"/>
    </source>
</evidence>
<dbReference type="Gene3D" id="3.60.21.10">
    <property type="match status" value="1"/>
</dbReference>
<name>A0A1N7F4G8_9EURY</name>
<keyword evidence="4" id="KW-1185">Reference proteome</keyword>
<evidence type="ECO:0000313" key="4">
    <source>
        <dbReference type="Proteomes" id="UP000185687"/>
    </source>
</evidence>
<dbReference type="AlphaFoldDB" id="A0A1N7F4G8"/>
<dbReference type="EMBL" id="FTNP01000005">
    <property type="protein sequence ID" value="SIR95189.1"/>
    <property type="molecule type" value="Genomic_DNA"/>
</dbReference>
<dbReference type="InterPro" id="IPR008334">
    <property type="entry name" value="5'-Nucleotdase_C"/>
</dbReference>
<proteinExistence type="predicted"/>
<dbReference type="Proteomes" id="UP000187321">
    <property type="component" value="Chromosome"/>
</dbReference>
<dbReference type="GO" id="GO:0016787">
    <property type="term" value="F:hydrolase activity"/>
    <property type="evidence" value="ECO:0007669"/>
    <property type="project" value="InterPro"/>
</dbReference>
<dbReference type="GeneID" id="30956961"/>
<dbReference type="STRING" id="588898.BB347_13420"/>
<dbReference type="InterPro" id="IPR036907">
    <property type="entry name" value="5'-Nucleotdase_C_sf"/>
</dbReference>
<sequence length="526" mass="56800">MSKGSPNELERRRVLQYAGAAGVAALAGCSDASSDDENGDGDEETTSLRIIHDTHFHGLLGDSEEPLNVANYFGLMAELYEDAENAFAVGNGDDLHMSVESSVFEGEHITSVLNESPVSHNAIGNHEFDNGPESLRENIADSEFTWLSANVLEEETGEAFASEEGAARYVVEEIDGVDVGFTGLAPEDTPEITSVGDDTEVIDPVTAAEDVVADLEEEGVDIVILLSHLSSPVAEDLVAEVDGIDAVVGDHAAFVEEEPLEENDTIISVVGDEFDYVGQLDLEIAGDEILEYAFEKHDLEELVDADEVDPHDEIEDLLLEYEDELDDELEEVIGETTTDLDARNDTVRSEESNVGNWLTDVIREDVDAEIAIQNGGGIRSDELYEAGELTRGVIVDILPFPNETVKIEVTGENLEAAIETGVSSVEDGHGRFPQVSGMSFTYDLDAETGERVEELTVDGEDVDPEATYELGTNDFLMEGGDGYESLTEGEVIVPPDEGTVTSALAMNRLEDEGTISPELEGRIETV</sequence>
<evidence type="ECO:0000259" key="1">
    <source>
        <dbReference type="Pfam" id="PF02872"/>
    </source>
</evidence>
<dbReference type="PROSITE" id="PS51257">
    <property type="entry name" value="PROKAR_LIPOPROTEIN"/>
    <property type="match status" value="1"/>
</dbReference>
<dbReference type="PANTHER" id="PTHR11575">
    <property type="entry name" value="5'-NUCLEOTIDASE-RELATED"/>
    <property type="match status" value="1"/>
</dbReference>
<reference evidence="2 5" key="1">
    <citation type="submission" date="2017-01" db="EMBL/GenBank/DDBJ databases">
        <title>Complete genome sequence of Haloterrigena daqingensis type strain (JX313T).</title>
        <authorList>
            <person name="Shuang W."/>
        </authorList>
    </citation>
    <scope>NUCLEOTIDE SEQUENCE [LARGE SCALE GENOMIC DNA]</scope>
    <source>
        <strain evidence="2 5">JX313</strain>
    </source>
</reference>